<dbReference type="InterPro" id="IPR050776">
    <property type="entry name" value="Ank_Repeat/CDKN_Inhibitor"/>
</dbReference>
<proteinExistence type="predicted"/>
<dbReference type="PANTHER" id="PTHR24201">
    <property type="entry name" value="ANK_REP_REGION DOMAIN-CONTAINING PROTEIN"/>
    <property type="match status" value="1"/>
</dbReference>
<keyword evidence="2" id="KW-0677">Repeat</keyword>
<dbReference type="Pfam" id="PF13637">
    <property type="entry name" value="Ank_4"/>
    <property type="match status" value="1"/>
</dbReference>
<evidence type="ECO:0000256" key="3">
    <source>
        <dbReference type="ARBA" id="ARBA00022771"/>
    </source>
</evidence>
<dbReference type="InterPro" id="IPR017455">
    <property type="entry name" value="Znf_FYVE-rel"/>
</dbReference>
<keyword evidence="10" id="KW-1185">Reference proteome</keyword>
<dbReference type="InterPro" id="IPR000306">
    <property type="entry name" value="Znf_FYVE"/>
</dbReference>
<feature type="repeat" description="ANK" evidence="6">
    <location>
        <begin position="206"/>
        <end position="238"/>
    </location>
</feature>
<keyword evidence="1" id="KW-0479">Metal-binding</keyword>
<dbReference type="InterPro" id="IPR011011">
    <property type="entry name" value="Znf_FYVE_PHD"/>
</dbReference>
<keyword evidence="4" id="KW-0862">Zinc</keyword>
<gene>
    <name evidence="9" type="ORF">PBRASI_LOCUS4129</name>
</gene>
<dbReference type="Gene3D" id="3.30.40.10">
    <property type="entry name" value="Zinc/RING finger domain, C3HC4 (zinc finger)"/>
    <property type="match status" value="1"/>
</dbReference>
<keyword evidence="5 6" id="KW-0040">ANK repeat</keyword>
<dbReference type="SUPFAM" id="SSF48403">
    <property type="entry name" value="Ankyrin repeat"/>
    <property type="match status" value="1"/>
</dbReference>
<evidence type="ECO:0000256" key="5">
    <source>
        <dbReference type="ARBA" id="ARBA00023043"/>
    </source>
</evidence>
<dbReference type="SUPFAM" id="SSF57903">
    <property type="entry name" value="FYVE/PHD zinc finger"/>
    <property type="match status" value="1"/>
</dbReference>
<dbReference type="SMART" id="SM00248">
    <property type="entry name" value="ANK"/>
    <property type="match status" value="5"/>
</dbReference>
<dbReference type="OrthoDB" id="660555at2759"/>
<evidence type="ECO:0000256" key="7">
    <source>
        <dbReference type="PROSITE-ProRule" id="PRU00091"/>
    </source>
</evidence>
<dbReference type="PROSITE" id="PS50297">
    <property type="entry name" value="ANK_REP_REGION"/>
    <property type="match status" value="4"/>
</dbReference>
<evidence type="ECO:0000313" key="10">
    <source>
        <dbReference type="Proteomes" id="UP000789739"/>
    </source>
</evidence>
<dbReference type="InterPro" id="IPR036770">
    <property type="entry name" value="Ankyrin_rpt-contain_sf"/>
</dbReference>
<protein>
    <submittedName>
        <fullName evidence="9">11013_t:CDS:1</fullName>
    </submittedName>
</protein>
<organism evidence="9 10">
    <name type="scientific">Paraglomus brasilianum</name>
    <dbReference type="NCBI Taxonomy" id="144538"/>
    <lineage>
        <taxon>Eukaryota</taxon>
        <taxon>Fungi</taxon>
        <taxon>Fungi incertae sedis</taxon>
        <taxon>Mucoromycota</taxon>
        <taxon>Glomeromycotina</taxon>
        <taxon>Glomeromycetes</taxon>
        <taxon>Paraglomerales</taxon>
        <taxon>Paraglomeraceae</taxon>
        <taxon>Paraglomus</taxon>
    </lineage>
</organism>
<feature type="repeat" description="ANK" evidence="6">
    <location>
        <begin position="139"/>
        <end position="171"/>
    </location>
</feature>
<evidence type="ECO:0000259" key="8">
    <source>
        <dbReference type="PROSITE" id="PS50178"/>
    </source>
</evidence>
<dbReference type="PRINTS" id="PR01415">
    <property type="entry name" value="ANKYRIN"/>
</dbReference>
<dbReference type="Pfam" id="PF12796">
    <property type="entry name" value="Ank_2"/>
    <property type="match status" value="1"/>
</dbReference>
<dbReference type="AlphaFoldDB" id="A0A9N9FFY1"/>
<dbReference type="PROSITE" id="PS50178">
    <property type="entry name" value="ZF_FYVE"/>
    <property type="match status" value="1"/>
</dbReference>
<dbReference type="Gene3D" id="1.25.40.20">
    <property type="entry name" value="Ankyrin repeat-containing domain"/>
    <property type="match status" value="2"/>
</dbReference>
<dbReference type="PANTHER" id="PTHR24201:SF2">
    <property type="entry name" value="ANKYRIN REPEAT DOMAIN-CONTAINING PROTEIN 42"/>
    <property type="match status" value="1"/>
</dbReference>
<dbReference type="PROSITE" id="PS50088">
    <property type="entry name" value="ANK_REPEAT"/>
    <property type="match status" value="4"/>
</dbReference>
<sequence length="707" mass="78520">MLRSPTITQTTLPVPTVPVSVHPPVPGENHPYYGNIHNKQVKLPAGAFNQQASSSSYRRGSNADETNIHEAAAAGNLHRVCQLLERQDSGADSPFMLANEATPSSGLTPLHYAASRGHLQVVKWLVDNAGAIVDLEDQTGETALHKASLAGFPAVVAFLLRRNAHVERQDSDGWTALHNACAQGYIKIVQYLLEHTDADVNVQSHKGHTPLMNASSKGHIEVVEYLLGRGADPLLKNSIGEAAYDVAAVSQEIYICELLEKAERDCWKAKKALSEQLSFSDFTSLSTNQPYDVYAFHINVPIVIHENERASSSFQMLRGGTAKYSANYLLKSDVRGPWSLPNGKPTTKLAIDLPSNSRSSSASVISSSSSSNEWFWLTDWQIDMSYPRVDADGWQYARSFDDSDSLWLPAPPAGASNWVRRRRWVRITKRQFEVDGNVASDLMRQSLNYVERAEALLNKHGNISLTEQIARHKDAIEILKEGIKTDDNGRRKTEANSLITNFLSRVELLHAMEQQSANESNATNLFGRPGMNRSTSGTITHFTKIKAPSTTSLSSFQTIEGPWSANAQNIHNEDADSSSIYENDSVSILSSRPLTWENDKDVPACRQCSRKFSFLIRRHHCRRCGQVVCDQCSASKVKLPPHQVLRDPSGSENTTRSTQYHRVCDNCLGRSRSNSFASTSITAGFSPLHHRRRLSNEYASEQTEHWQ</sequence>
<evidence type="ECO:0000256" key="4">
    <source>
        <dbReference type="ARBA" id="ARBA00022833"/>
    </source>
</evidence>
<dbReference type="SMART" id="SM00064">
    <property type="entry name" value="FYVE"/>
    <property type="match status" value="1"/>
</dbReference>
<feature type="repeat" description="ANK" evidence="6">
    <location>
        <begin position="172"/>
        <end position="205"/>
    </location>
</feature>
<evidence type="ECO:0000256" key="6">
    <source>
        <dbReference type="PROSITE-ProRule" id="PRU00023"/>
    </source>
</evidence>
<dbReference type="GO" id="GO:0008270">
    <property type="term" value="F:zinc ion binding"/>
    <property type="evidence" value="ECO:0007669"/>
    <property type="project" value="UniProtKB-KW"/>
</dbReference>
<reference evidence="9" key="1">
    <citation type="submission" date="2021-06" db="EMBL/GenBank/DDBJ databases">
        <authorList>
            <person name="Kallberg Y."/>
            <person name="Tangrot J."/>
            <person name="Rosling A."/>
        </authorList>
    </citation>
    <scope>NUCLEOTIDE SEQUENCE</scope>
    <source>
        <strain evidence="9">BR232B</strain>
    </source>
</reference>
<accession>A0A9N9FFY1</accession>
<dbReference type="InterPro" id="IPR002110">
    <property type="entry name" value="Ankyrin_rpt"/>
</dbReference>
<dbReference type="Pfam" id="PF01363">
    <property type="entry name" value="FYVE"/>
    <property type="match status" value="1"/>
</dbReference>
<evidence type="ECO:0000313" key="9">
    <source>
        <dbReference type="EMBL" id="CAG8531402.1"/>
    </source>
</evidence>
<dbReference type="Proteomes" id="UP000789739">
    <property type="component" value="Unassembled WGS sequence"/>
</dbReference>
<keyword evidence="3 7" id="KW-0863">Zinc-finger</keyword>
<name>A0A9N9FFY1_9GLOM</name>
<feature type="repeat" description="ANK" evidence="6">
    <location>
        <begin position="105"/>
        <end position="137"/>
    </location>
</feature>
<dbReference type="InterPro" id="IPR013083">
    <property type="entry name" value="Znf_RING/FYVE/PHD"/>
</dbReference>
<evidence type="ECO:0000256" key="2">
    <source>
        <dbReference type="ARBA" id="ARBA00022737"/>
    </source>
</evidence>
<dbReference type="EMBL" id="CAJVPI010000409">
    <property type="protein sequence ID" value="CAG8531402.1"/>
    <property type="molecule type" value="Genomic_DNA"/>
</dbReference>
<evidence type="ECO:0000256" key="1">
    <source>
        <dbReference type="ARBA" id="ARBA00022723"/>
    </source>
</evidence>
<comment type="caution">
    <text evidence="9">The sequence shown here is derived from an EMBL/GenBank/DDBJ whole genome shotgun (WGS) entry which is preliminary data.</text>
</comment>
<feature type="domain" description="FYVE-type" evidence="8">
    <location>
        <begin position="599"/>
        <end position="672"/>
    </location>
</feature>